<sequence>MLPEDGMRIESAGQTHVGRRAHNEDAYVVRGDLGLFVVADGLGGQAGGEVASRCVVDAFTEFGERMLRDSNSTWPDPLNPQKSREENLLLACTAMAQRALQTRRVGYLRDMGSTVVSLLVSDKVAAVAHVGDSRLYRLRAGQIEALTKDHSVTEELRAAGLEPPPRGQSAFGHIITRALGTERAEPTVQRVELQPGDVFLLCSDGLYEPLEPERIIEGLSKASVQDACDVLVTGAYDAGGRDNITAVVVRVSSPPSLTGLI</sequence>
<organism evidence="2 3">
    <name type="scientific">Hyalangium minutum</name>
    <dbReference type="NCBI Taxonomy" id="394096"/>
    <lineage>
        <taxon>Bacteria</taxon>
        <taxon>Pseudomonadati</taxon>
        <taxon>Myxococcota</taxon>
        <taxon>Myxococcia</taxon>
        <taxon>Myxococcales</taxon>
        <taxon>Cystobacterineae</taxon>
        <taxon>Archangiaceae</taxon>
        <taxon>Hyalangium</taxon>
    </lineage>
</organism>
<dbReference type="AlphaFoldDB" id="A0A085WIX3"/>
<name>A0A085WIX3_9BACT</name>
<dbReference type="CDD" id="cd00143">
    <property type="entry name" value="PP2Cc"/>
    <property type="match status" value="1"/>
</dbReference>
<evidence type="ECO:0000313" key="3">
    <source>
        <dbReference type="Proteomes" id="UP000028725"/>
    </source>
</evidence>
<dbReference type="PANTHER" id="PTHR47992">
    <property type="entry name" value="PROTEIN PHOSPHATASE"/>
    <property type="match status" value="1"/>
</dbReference>
<feature type="domain" description="PPM-type phosphatase" evidence="1">
    <location>
        <begin position="8"/>
        <end position="251"/>
    </location>
</feature>
<proteinExistence type="predicted"/>
<dbReference type="InterPro" id="IPR036457">
    <property type="entry name" value="PPM-type-like_dom_sf"/>
</dbReference>
<dbReference type="Proteomes" id="UP000028725">
    <property type="component" value="Unassembled WGS sequence"/>
</dbReference>
<gene>
    <name evidence="2" type="ORF">DB31_8119</name>
</gene>
<dbReference type="InterPro" id="IPR001932">
    <property type="entry name" value="PPM-type_phosphatase-like_dom"/>
</dbReference>
<accession>A0A085WIX3</accession>
<reference evidence="2 3" key="1">
    <citation type="submission" date="2014-04" db="EMBL/GenBank/DDBJ databases">
        <title>Genome assembly of Hyalangium minutum DSM 14724.</title>
        <authorList>
            <person name="Sharma G."/>
            <person name="Subramanian S."/>
        </authorList>
    </citation>
    <scope>NUCLEOTIDE SEQUENCE [LARGE SCALE GENOMIC DNA]</scope>
    <source>
        <strain evidence="2 3">DSM 14724</strain>
    </source>
</reference>
<dbReference type="PROSITE" id="PS51746">
    <property type="entry name" value="PPM_2"/>
    <property type="match status" value="1"/>
</dbReference>
<comment type="caution">
    <text evidence="2">The sequence shown here is derived from an EMBL/GenBank/DDBJ whole genome shotgun (WGS) entry which is preliminary data.</text>
</comment>
<dbReference type="GO" id="GO:0004722">
    <property type="term" value="F:protein serine/threonine phosphatase activity"/>
    <property type="evidence" value="ECO:0007669"/>
    <property type="project" value="InterPro"/>
</dbReference>
<keyword evidence="3" id="KW-1185">Reference proteome</keyword>
<dbReference type="SMART" id="SM00332">
    <property type="entry name" value="PP2Cc"/>
    <property type="match status" value="1"/>
</dbReference>
<dbReference type="SMART" id="SM00331">
    <property type="entry name" value="PP2C_SIG"/>
    <property type="match status" value="1"/>
</dbReference>
<evidence type="ECO:0000313" key="2">
    <source>
        <dbReference type="EMBL" id="KFE67636.1"/>
    </source>
</evidence>
<dbReference type="InterPro" id="IPR015655">
    <property type="entry name" value="PP2C"/>
</dbReference>
<dbReference type="Pfam" id="PF13672">
    <property type="entry name" value="PP2C_2"/>
    <property type="match status" value="1"/>
</dbReference>
<dbReference type="Gene3D" id="3.60.40.10">
    <property type="entry name" value="PPM-type phosphatase domain"/>
    <property type="match status" value="1"/>
</dbReference>
<dbReference type="SUPFAM" id="SSF81606">
    <property type="entry name" value="PP2C-like"/>
    <property type="match status" value="1"/>
</dbReference>
<dbReference type="STRING" id="394096.DB31_8119"/>
<dbReference type="EMBL" id="JMCB01000007">
    <property type="protein sequence ID" value="KFE67636.1"/>
    <property type="molecule type" value="Genomic_DNA"/>
</dbReference>
<protein>
    <submittedName>
        <fullName evidence="2">Protein serine/threonine phosphatase PrpC, regulation of stationary phase</fullName>
    </submittedName>
</protein>
<evidence type="ECO:0000259" key="1">
    <source>
        <dbReference type="PROSITE" id="PS51746"/>
    </source>
</evidence>